<evidence type="ECO:0000313" key="2">
    <source>
        <dbReference type="Proteomes" id="UP000092444"/>
    </source>
</evidence>
<dbReference type="PANTHER" id="PTHR10773:SF19">
    <property type="match status" value="1"/>
</dbReference>
<dbReference type="PANTHER" id="PTHR10773">
    <property type="entry name" value="DNA-DIRECTED RNA POLYMERASES I, II, AND III SUBUNIT RPABC2"/>
    <property type="match status" value="1"/>
</dbReference>
<dbReference type="VEuPathDB" id="VectorBase:GMOY000376"/>
<dbReference type="EnsemblMetazoa" id="GMOY000376-RA">
    <property type="protein sequence ID" value="GMOY000376-PA"/>
    <property type="gene ID" value="GMOY000376"/>
</dbReference>
<accession>A0A1B0FA47</accession>
<sequence>MNIIQSSKPNAFGTYTLNLNRPFTNSNESNPLPIKPVLSSNNHSHLSTAIVAIAQRILDIIPLAGNHKLPNFDTLFSISFIQVTLDQVTFETGLSPLKEIILIWNVLCYKILNLGCHNFHDNEVYMYAWDETVTSRGSQEVAYCILKHLKNLRNQKRIIAYSDMCTGQNKNIKLAVTWLKIVQSAGNNANIIDHKFLLSEHSFLPNGSDSGVIEMALRKNNLIYVPQDYYETIKTCRKSNKFILTKMKREDFFSTKPLEEAIHKRLKNTSAQPVNWLRICWMRLAKSEPYKMFHKESMEVDADFKTLDLLPCRGRSRNFNKIKLTPLYKNVRPKSTPKYKVMMELLRNKSILMTTQSFPRWLTGFGNPGHFSAWAVKHCRGVGEGASPSLHG</sequence>
<keyword evidence="2" id="KW-1185">Reference proteome</keyword>
<dbReference type="PhylomeDB" id="A0A1B0FA47"/>
<dbReference type="Proteomes" id="UP000092444">
    <property type="component" value="Unassembled WGS sequence"/>
</dbReference>
<dbReference type="EMBL" id="CCAG010023717">
    <property type="status" value="NOT_ANNOTATED_CDS"/>
    <property type="molecule type" value="Genomic_DNA"/>
</dbReference>
<evidence type="ECO:0000313" key="1">
    <source>
        <dbReference type="EnsemblMetazoa" id="GMOY000376-PA"/>
    </source>
</evidence>
<reference evidence="1" key="1">
    <citation type="submission" date="2020-05" db="UniProtKB">
        <authorList>
            <consortium name="EnsemblMetazoa"/>
        </authorList>
    </citation>
    <scope>IDENTIFICATION</scope>
    <source>
        <strain evidence="1">Yale</strain>
    </source>
</reference>
<dbReference type="AlphaFoldDB" id="A0A1B0FA47"/>
<name>A0A1B0FA47_GLOMM</name>
<proteinExistence type="predicted"/>
<organism evidence="1 2">
    <name type="scientific">Glossina morsitans morsitans</name>
    <name type="common">Savannah tsetse fly</name>
    <dbReference type="NCBI Taxonomy" id="37546"/>
    <lineage>
        <taxon>Eukaryota</taxon>
        <taxon>Metazoa</taxon>
        <taxon>Ecdysozoa</taxon>
        <taxon>Arthropoda</taxon>
        <taxon>Hexapoda</taxon>
        <taxon>Insecta</taxon>
        <taxon>Pterygota</taxon>
        <taxon>Neoptera</taxon>
        <taxon>Endopterygota</taxon>
        <taxon>Diptera</taxon>
        <taxon>Brachycera</taxon>
        <taxon>Muscomorpha</taxon>
        <taxon>Hippoboscoidea</taxon>
        <taxon>Glossinidae</taxon>
        <taxon>Glossina</taxon>
    </lineage>
</organism>
<protein>
    <submittedName>
        <fullName evidence="1">Uncharacterized protein</fullName>
    </submittedName>
</protein>